<dbReference type="RefSeq" id="WP_252662572.1">
    <property type="nucleotide sequence ID" value="NZ_CP098611.1"/>
</dbReference>
<organism evidence="1 2">
    <name type="scientific">Phormidium yuhuli AB48</name>
    <dbReference type="NCBI Taxonomy" id="2940671"/>
    <lineage>
        <taxon>Bacteria</taxon>
        <taxon>Bacillati</taxon>
        <taxon>Cyanobacteriota</taxon>
        <taxon>Cyanophyceae</taxon>
        <taxon>Oscillatoriophycideae</taxon>
        <taxon>Oscillatoriales</taxon>
        <taxon>Oscillatoriaceae</taxon>
        <taxon>Phormidium</taxon>
        <taxon>Phormidium yuhuli</taxon>
    </lineage>
</organism>
<sequence>MSSFSLYKQSRLTIYWHPQEQPLILTAQSDPVAYRQVLDYVEKTTGHSLETSPSR</sequence>
<dbReference type="Proteomes" id="UP001056708">
    <property type="component" value="Chromosome"/>
</dbReference>
<protein>
    <submittedName>
        <fullName evidence="1">Uncharacterized protein</fullName>
    </submittedName>
</protein>
<evidence type="ECO:0000313" key="1">
    <source>
        <dbReference type="EMBL" id="USR90544.1"/>
    </source>
</evidence>
<evidence type="ECO:0000313" key="2">
    <source>
        <dbReference type="Proteomes" id="UP001056708"/>
    </source>
</evidence>
<dbReference type="EMBL" id="CP098611">
    <property type="protein sequence ID" value="USR90544.1"/>
    <property type="molecule type" value="Genomic_DNA"/>
</dbReference>
<proteinExistence type="predicted"/>
<keyword evidence="2" id="KW-1185">Reference proteome</keyword>
<accession>A0ABY5AMX6</accession>
<name>A0ABY5AMX6_9CYAN</name>
<gene>
    <name evidence="1" type="ORF">NEA10_17175</name>
</gene>
<reference evidence="1" key="1">
    <citation type="submission" date="2022-06" db="EMBL/GenBank/DDBJ databases">
        <title>Genome sequence of Phormidium yuhuli AB48 isolated from an industrial photobioreactor environment.</title>
        <authorList>
            <person name="Qiu Y."/>
            <person name="Noonan A.J.C."/>
            <person name="Dofher K."/>
            <person name="Koch M."/>
            <person name="Kieft B."/>
            <person name="Lin X."/>
            <person name="Ziels R.M."/>
            <person name="Hallam S.J."/>
        </authorList>
    </citation>
    <scope>NUCLEOTIDE SEQUENCE</scope>
    <source>
        <strain evidence="1">AB48</strain>
    </source>
</reference>